<sequence length="63" mass="7081">MRQVTVTGVAERAVVMGRRPYSVLVHPDAQHTGLIDADCDRGKADLWTEAERIWLEGFCPLSR</sequence>
<organism evidence="1 2">
    <name type="scientific">Dankookia rubra</name>
    <dbReference type="NCBI Taxonomy" id="1442381"/>
    <lineage>
        <taxon>Bacteria</taxon>
        <taxon>Pseudomonadati</taxon>
        <taxon>Pseudomonadota</taxon>
        <taxon>Alphaproteobacteria</taxon>
        <taxon>Acetobacterales</taxon>
        <taxon>Roseomonadaceae</taxon>
        <taxon>Dankookia</taxon>
    </lineage>
</organism>
<dbReference type="EMBL" id="SMSJ01000116">
    <property type="protein sequence ID" value="TDH58498.1"/>
    <property type="molecule type" value="Genomic_DNA"/>
</dbReference>
<accession>A0A4R5Q7S5</accession>
<protein>
    <submittedName>
        <fullName evidence="1">Uncharacterized protein</fullName>
    </submittedName>
</protein>
<evidence type="ECO:0000313" key="1">
    <source>
        <dbReference type="EMBL" id="TDH58498.1"/>
    </source>
</evidence>
<evidence type="ECO:0000313" key="2">
    <source>
        <dbReference type="Proteomes" id="UP000295096"/>
    </source>
</evidence>
<comment type="caution">
    <text evidence="1">The sequence shown here is derived from an EMBL/GenBank/DDBJ whole genome shotgun (WGS) entry which is preliminary data.</text>
</comment>
<dbReference type="Proteomes" id="UP000295096">
    <property type="component" value="Unassembled WGS sequence"/>
</dbReference>
<reference evidence="1 2" key="1">
    <citation type="journal article" date="2016" name="J. Microbiol.">
        <title>Dankookia rubra gen. nov., sp. nov., an alphaproteobacterium isolated from sediment of a shallow stream.</title>
        <authorList>
            <person name="Kim W.H."/>
            <person name="Kim D.H."/>
            <person name="Kang K."/>
            <person name="Ahn T.Y."/>
        </authorList>
    </citation>
    <scope>NUCLEOTIDE SEQUENCE [LARGE SCALE GENOMIC DNA]</scope>
    <source>
        <strain evidence="1 2">JCM30602</strain>
    </source>
</reference>
<proteinExistence type="predicted"/>
<gene>
    <name evidence="1" type="ORF">E2C06_32295</name>
</gene>
<dbReference type="RefSeq" id="WP_133292684.1">
    <property type="nucleotide sequence ID" value="NZ_SMSJ01000116.1"/>
</dbReference>
<name>A0A4R5Q7S5_9PROT</name>
<keyword evidence="2" id="KW-1185">Reference proteome</keyword>
<dbReference type="AlphaFoldDB" id="A0A4R5Q7S5"/>